<feature type="compositionally biased region" description="Low complexity" evidence="1">
    <location>
        <begin position="311"/>
        <end position="321"/>
    </location>
</feature>
<dbReference type="EMBL" id="HE575320">
    <property type="protein sequence ID" value="CCC91374.1"/>
    <property type="molecule type" value="Genomic_DNA"/>
</dbReference>
<feature type="region of interest" description="Disordered" evidence="1">
    <location>
        <begin position="615"/>
        <end position="635"/>
    </location>
</feature>
<feature type="region of interest" description="Disordered" evidence="1">
    <location>
        <begin position="311"/>
        <end position="335"/>
    </location>
</feature>
<sequence>MLQKAGRHSGYSTQFWLKPRTSYRTRRDVLTAHSVKSLQRRLVLPLENGDWSRALEVLGARYALLGRATLDYQRVIRGIAGDNASPTRVQSGVRLLNSLRDEIYATDMAADSVWVTLLWAYVQLRRPIEGYECLLQAKRRVRLSPLTWHYMGETLLPLLAELGMLAETKYVLENFMQVGGSRIERERVAVLVAEAAARSGSWVDAVGALGKNSDCSSFEEFNTNVPPPGTRTLSSLFAAVAVDSEHCSSHMSDGKGPREDEKKKFSAEALRSMMCAMADDGQWALALKCLYELQERQRIFTQGSSQAVASSSTSAEVVTHTPTSKGHEGDSSHSVRLTDGEISRLLNALGSQQRWTEAVNLFSRYYLIEGSIPYVHEGQPLKPLTVNLLFSSFPREWKEFVLTDPLKGVRSPQARVKEDELQGAGHMGSSPLVVQLSVMHHPQQIVALLDRILFERDDAVITDCVMATVGPALLQVDQWDRALHLLGQAPCLSRTRVKEQNEQVESKETRRRIREQLVALLLYVCSEVSSEAACYTLLHFPHVFPPEVFHSLPPPEEIASRMRQGCDGKIEERRKYRRFSSQRSSCIVQHTEQMDNELKQRLTSLHENGSNVFRVGVDPDRDPRPPPKGLHDKANGWNFFGRGGEMVFTNHKRTAHPFTMHPKVMRSLADPYRGWGLRQNSCWAHRERVKKWNGHSAV</sequence>
<name>G0UPR3_TRYCI</name>
<dbReference type="AlphaFoldDB" id="G0UPR3"/>
<proteinExistence type="predicted"/>
<feature type="compositionally biased region" description="Basic and acidic residues" evidence="1">
    <location>
        <begin position="617"/>
        <end position="634"/>
    </location>
</feature>
<accession>G0UPR3</accession>
<evidence type="ECO:0000256" key="1">
    <source>
        <dbReference type="SAM" id="MobiDB-lite"/>
    </source>
</evidence>
<organism evidence="2">
    <name type="scientific">Trypanosoma congolense (strain IL3000)</name>
    <dbReference type="NCBI Taxonomy" id="1068625"/>
    <lineage>
        <taxon>Eukaryota</taxon>
        <taxon>Discoba</taxon>
        <taxon>Euglenozoa</taxon>
        <taxon>Kinetoplastea</taxon>
        <taxon>Metakinetoplastina</taxon>
        <taxon>Trypanosomatida</taxon>
        <taxon>Trypanosomatidae</taxon>
        <taxon>Trypanosoma</taxon>
        <taxon>Nannomonas</taxon>
    </lineage>
</organism>
<dbReference type="VEuPathDB" id="TriTrypDB:TcIL3000_7_1820"/>
<reference evidence="2" key="1">
    <citation type="journal article" date="2012" name="Proc. Natl. Acad. Sci. U.S.A.">
        <title>Antigenic diversity is generated by distinct evolutionary mechanisms in African trypanosome species.</title>
        <authorList>
            <person name="Jackson A.P."/>
            <person name="Berry A."/>
            <person name="Aslett M."/>
            <person name="Allison H.C."/>
            <person name="Burton P."/>
            <person name="Vavrova-Anderson J."/>
            <person name="Brown R."/>
            <person name="Browne H."/>
            <person name="Corton N."/>
            <person name="Hauser H."/>
            <person name="Gamble J."/>
            <person name="Gilderthorp R."/>
            <person name="Marcello L."/>
            <person name="McQuillan J."/>
            <person name="Otto T.D."/>
            <person name="Quail M.A."/>
            <person name="Sanders M.J."/>
            <person name="van Tonder A."/>
            <person name="Ginger M.L."/>
            <person name="Field M.C."/>
            <person name="Barry J.D."/>
            <person name="Hertz-Fowler C."/>
            <person name="Berriman M."/>
        </authorList>
    </citation>
    <scope>NUCLEOTIDE SEQUENCE</scope>
    <source>
        <strain evidence="2">IL3000</strain>
    </source>
</reference>
<feature type="compositionally biased region" description="Basic and acidic residues" evidence="1">
    <location>
        <begin position="325"/>
        <end position="335"/>
    </location>
</feature>
<evidence type="ECO:0000313" key="2">
    <source>
        <dbReference type="EMBL" id="CCC91374.1"/>
    </source>
</evidence>
<gene>
    <name evidence="2" type="ORF">TCIL3000_7_1820</name>
</gene>
<protein>
    <submittedName>
        <fullName evidence="2">Uncharacterized protein</fullName>
    </submittedName>
</protein>